<evidence type="ECO:0000313" key="2">
    <source>
        <dbReference type="Proteomes" id="UP000449846"/>
    </source>
</evidence>
<protein>
    <submittedName>
        <fullName evidence="1">Flagellar biosynthesis protein FlgJ</fullName>
    </submittedName>
</protein>
<organism evidence="1 2">
    <name type="scientific">Paracoccus litorisediminis</name>
    <dbReference type="NCBI Taxonomy" id="2006130"/>
    <lineage>
        <taxon>Bacteria</taxon>
        <taxon>Pseudomonadati</taxon>
        <taxon>Pseudomonadota</taxon>
        <taxon>Alphaproteobacteria</taxon>
        <taxon>Rhodobacterales</taxon>
        <taxon>Paracoccaceae</taxon>
        <taxon>Paracoccus</taxon>
    </lineage>
</organism>
<reference evidence="1 2" key="1">
    <citation type="submission" date="2019-11" db="EMBL/GenBank/DDBJ databases">
        <authorList>
            <person name="Dong K."/>
        </authorList>
    </citation>
    <scope>NUCLEOTIDE SEQUENCE [LARGE SCALE GENOMIC DNA]</scope>
    <source>
        <strain evidence="1 2">NBRC 112902</strain>
    </source>
</reference>
<name>A0A844HEV1_9RHOB</name>
<proteinExistence type="predicted"/>
<sequence length="90" mass="9620">MLHLDGGTNLEINSLGRVAPTSPERQKIVKEGLERAFLSQMLTAIGPRPTGGAFGGGIGEEQFSSILNDIYADSFAKKLDLNIFGKVEGK</sequence>
<keyword evidence="2" id="KW-1185">Reference proteome</keyword>
<dbReference type="EMBL" id="WMIG01000001">
    <property type="protein sequence ID" value="MTH58083.1"/>
    <property type="molecule type" value="Genomic_DNA"/>
</dbReference>
<accession>A0A844HEV1</accession>
<keyword evidence="1" id="KW-0282">Flagellum</keyword>
<dbReference type="Proteomes" id="UP000449846">
    <property type="component" value="Unassembled WGS sequence"/>
</dbReference>
<comment type="caution">
    <text evidence="1">The sequence shown here is derived from an EMBL/GenBank/DDBJ whole genome shotgun (WGS) entry which is preliminary data.</text>
</comment>
<gene>
    <name evidence="1" type="ORF">GL300_02535</name>
</gene>
<dbReference type="AlphaFoldDB" id="A0A844HEV1"/>
<dbReference type="RefSeq" id="WP_394206451.1">
    <property type="nucleotide sequence ID" value="NZ_JBHGCD010000001.1"/>
</dbReference>
<keyword evidence="1" id="KW-0966">Cell projection</keyword>
<evidence type="ECO:0000313" key="1">
    <source>
        <dbReference type="EMBL" id="MTH58083.1"/>
    </source>
</evidence>
<keyword evidence="1" id="KW-0969">Cilium</keyword>